<dbReference type="EMBL" id="JAPFFF010000003">
    <property type="protein sequence ID" value="KAK8895586.1"/>
    <property type="molecule type" value="Genomic_DNA"/>
</dbReference>
<dbReference type="Proteomes" id="UP001470230">
    <property type="component" value="Unassembled WGS sequence"/>
</dbReference>
<organism evidence="1 2">
    <name type="scientific">Tritrichomonas musculus</name>
    <dbReference type="NCBI Taxonomy" id="1915356"/>
    <lineage>
        <taxon>Eukaryota</taxon>
        <taxon>Metamonada</taxon>
        <taxon>Parabasalia</taxon>
        <taxon>Tritrichomonadida</taxon>
        <taxon>Tritrichomonadidae</taxon>
        <taxon>Tritrichomonas</taxon>
    </lineage>
</organism>
<name>A0ABR2KWS0_9EUKA</name>
<reference evidence="1 2" key="1">
    <citation type="submission" date="2024-04" db="EMBL/GenBank/DDBJ databases">
        <title>Tritrichomonas musculus Genome.</title>
        <authorList>
            <person name="Alves-Ferreira E."/>
            <person name="Grigg M."/>
            <person name="Lorenzi H."/>
            <person name="Galac M."/>
        </authorList>
    </citation>
    <scope>NUCLEOTIDE SEQUENCE [LARGE SCALE GENOMIC DNA]</scope>
    <source>
        <strain evidence="1 2">EAF2021</strain>
    </source>
</reference>
<evidence type="ECO:0000313" key="1">
    <source>
        <dbReference type="EMBL" id="KAK8895586.1"/>
    </source>
</evidence>
<protein>
    <submittedName>
        <fullName evidence="1">Uncharacterized protein</fullName>
    </submittedName>
</protein>
<accession>A0ABR2KWS0</accession>
<evidence type="ECO:0000313" key="2">
    <source>
        <dbReference type="Proteomes" id="UP001470230"/>
    </source>
</evidence>
<sequence length="281" mass="32918">MRFRIQIFSFASQIEIRDRSNPDCLDDVTIQPTLRNIYLCLWHVKRNEASKVLSNSNITPFMKYILQSLQFNETQNEKSKIDIDNFLNKTVVDDDYKLFQFLRCAAIFDHFARCSKLIEKVDNKIVDWDEILGSTYLCKFYNIQHLLKKFVSENNIELTLPMISEDVTILCLLTGRNFNLKKDARSNELINFIDKQFNGSFDVFLKLNGKDASQLVLLSKEFKARMDIQSFYVSRFGDQDLGMKRGSLLQLNEVNEEEIIDMIFSGLWTNFSGSWKVAYLR</sequence>
<keyword evidence="2" id="KW-1185">Reference proteome</keyword>
<proteinExistence type="predicted"/>
<gene>
    <name evidence="1" type="ORF">M9Y10_024056</name>
</gene>
<comment type="caution">
    <text evidence="1">The sequence shown here is derived from an EMBL/GenBank/DDBJ whole genome shotgun (WGS) entry which is preliminary data.</text>
</comment>